<proteinExistence type="inferred from homology"/>
<dbReference type="PANTHER" id="PTHR42879:SF2">
    <property type="entry name" value="3-OXOACYL-[ACYL-CARRIER-PROTEIN] REDUCTASE FABG"/>
    <property type="match status" value="1"/>
</dbReference>
<name>A0A942TA55_9BACI</name>
<evidence type="ECO:0000313" key="4">
    <source>
        <dbReference type="Proteomes" id="UP000681414"/>
    </source>
</evidence>
<keyword evidence="4" id="KW-1185">Reference proteome</keyword>
<dbReference type="PANTHER" id="PTHR42879">
    <property type="entry name" value="3-OXOACYL-(ACYL-CARRIER-PROTEIN) REDUCTASE"/>
    <property type="match status" value="1"/>
</dbReference>
<keyword evidence="2" id="KW-0560">Oxidoreductase</keyword>
<dbReference type="Proteomes" id="UP000681414">
    <property type="component" value="Unassembled WGS sequence"/>
</dbReference>
<evidence type="ECO:0000256" key="2">
    <source>
        <dbReference type="ARBA" id="ARBA00023002"/>
    </source>
</evidence>
<dbReference type="FunFam" id="3.40.50.720:FF:000173">
    <property type="entry name" value="3-oxoacyl-[acyl-carrier protein] reductase"/>
    <property type="match status" value="1"/>
</dbReference>
<dbReference type="AlphaFoldDB" id="A0A942TA55"/>
<dbReference type="RefSeq" id="WP_213123273.1">
    <property type="nucleotide sequence ID" value="NZ_JAGYPG010000001.1"/>
</dbReference>
<dbReference type="PRINTS" id="PR00081">
    <property type="entry name" value="GDHRDH"/>
</dbReference>
<dbReference type="GO" id="GO:0016491">
    <property type="term" value="F:oxidoreductase activity"/>
    <property type="evidence" value="ECO:0007669"/>
    <property type="project" value="UniProtKB-KW"/>
</dbReference>
<protein>
    <submittedName>
        <fullName evidence="3">SDR family oxidoreductase</fullName>
    </submittedName>
</protein>
<sequence length="240" mass="26108">MKKFALITGASGGIGAATAIKLAREGWNLYLHYYKNEQKMMEFLKKLKTYNTELIPICADLSTEAGVQTVCSSIFHLNAIVCSSGTAPYGLFTDLSEHTIDEMLQLHVKSPLIIIQKLLPQLMKTPESSIVLISSIWGQTGAACEVIYSTVKGAQIAFVKALSKEIARSGTRINCVAPGAVNTNMLQRFSEEEIEVLASEIPVGRLAEPEEISDVIAFLLSKESSYITGQVIGVNGGWYT</sequence>
<dbReference type="EMBL" id="JAGYPG010000001">
    <property type="protein sequence ID" value="MBS4194051.1"/>
    <property type="molecule type" value="Genomic_DNA"/>
</dbReference>
<dbReference type="InterPro" id="IPR002347">
    <property type="entry name" value="SDR_fam"/>
</dbReference>
<dbReference type="InterPro" id="IPR036291">
    <property type="entry name" value="NAD(P)-bd_dom_sf"/>
</dbReference>
<dbReference type="CDD" id="cd05233">
    <property type="entry name" value="SDR_c"/>
    <property type="match status" value="1"/>
</dbReference>
<reference evidence="3 4" key="1">
    <citation type="submission" date="2021-05" db="EMBL/GenBank/DDBJ databases">
        <title>Novel Bacillus species.</title>
        <authorList>
            <person name="Liu G."/>
        </authorList>
    </citation>
    <scope>NUCLEOTIDE SEQUENCE [LARGE SCALE GENOMIC DNA]</scope>
    <source>
        <strain evidence="4">FJAT-49780</strain>
    </source>
</reference>
<evidence type="ECO:0000256" key="1">
    <source>
        <dbReference type="ARBA" id="ARBA00006484"/>
    </source>
</evidence>
<gene>
    <name evidence="3" type="ORF">KHA97_03035</name>
</gene>
<evidence type="ECO:0000313" key="3">
    <source>
        <dbReference type="EMBL" id="MBS4194051.1"/>
    </source>
</evidence>
<dbReference type="NCBIfam" id="NF047420">
    <property type="entry name" value="EF_P_mod_YmfI"/>
    <property type="match status" value="1"/>
</dbReference>
<dbReference type="Pfam" id="PF13561">
    <property type="entry name" value="adh_short_C2"/>
    <property type="match status" value="1"/>
</dbReference>
<dbReference type="InterPro" id="IPR050259">
    <property type="entry name" value="SDR"/>
</dbReference>
<accession>A0A942TA55</accession>
<comment type="caution">
    <text evidence="3">The sequence shown here is derived from an EMBL/GenBank/DDBJ whole genome shotgun (WGS) entry which is preliminary data.</text>
</comment>
<organism evidence="3 4">
    <name type="scientific">Lederbergia citri</name>
    <dbReference type="NCBI Taxonomy" id="2833580"/>
    <lineage>
        <taxon>Bacteria</taxon>
        <taxon>Bacillati</taxon>
        <taxon>Bacillota</taxon>
        <taxon>Bacilli</taxon>
        <taxon>Bacillales</taxon>
        <taxon>Bacillaceae</taxon>
        <taxon>Lederbergia</taxon>
    </lineage>
</organism>
<comment type="similarity">
    <text evidence="1">Belongs to the short-chain dehydrogenases/reductases (SDR) family.</text>
</comment>
<dbReference type="SUPFAM" id="SSF51735">
    <property type="entry name" value="NAD(P)-binding Rossmann-fold domains"/>
    <property type="match status" value="1"/>
</dbReference>
<dbReference type="Gene3D" id="3.40.50.720">
    <property type="entry name" value="NAD(P)-binding Rossmann-like Domain"/>
    <property type="match status" value="1"/>
</dbReference>